<feature type="domain" description="ApeA N-terminal" evidence="1">
    <location>
        <begin position="13"/>
        <end position="285"/>
    </location>
</feature>
<dbReference type="Pfam" id="PF18862">
    <property type="entry name" value="ApeA_NTD1"/>
    <property type="match status" value="1"/>
</dbReference>
<evidence type="ECO:0000313" key="2">
    <source>
        <dbReference type="EMBL" id="BBY37839.1"/>
    </source>
</evidence>
<accession>A0ABM7JQK0</accession>
<evidence type="ECO:0000259" key="1">
    <source>
        <dbReference type="Pfam" id="PF18862"/>
    </source>
</evidence>
<name>A0ABM7JQK0_MYCNT</name>
<organism evidence="2 3">
    <name type="scientific">Mycobacterium mantenii</name>
    <dbReference type="NCBI Taxonomy" id="560555"/>
    <lineage>
        <taxon>Bacteria</taxon>
        <taxon>Bacillati</taxon>
        <taxon>Actinomycetota</taxon>
        <taxon>Actinomycetes</taxon>
        <taxon>Mycobacteriales</taxon>
        <taxon>Mycobacteriaceae</taxon>
        <taxon>Mycobacterium</taxon>
        <taxon>Mycobacterium avium complex (MAC)</taxon>
    </lineage>
</organism>
<dbReference type="RefSeq" id="WP_142275791.1">
    <property type="nucleotide sequence ID" value="NZ_AP022590.1"/>
</dbReference>
<reference evidence="2 3" key="1">
    <citation type="journal article" date="2019" name="Emerg. Microbes Infect.">
        <title>Comprehensive subspecies identification of 175 nontuberculous mycobacteria species based on 7547 genomic profiles.</title>
        <authorList>
            <person name="Matsumoto Y."/>
            <person name="Kinjo T."/>
            <person name="Motooka D."/>
            <person name="Nabeya D."/>
            <person name="Jung N."/>
            <person name="Uechi K."/>
            <person name="Horii T."/>
            <person name="Iida T."/>
            <person name="Fujita J."/>
            <person name="Nakamura S."/>
        </authorList>
    </citation>
    <scope>NUCLEOTIDE SEQUENCE [LARGE SCALE GENOMIC DNA]</scope>
    <source>
        <strain evidence="2 3">JCM 18113</strain>
    </source>
</reference>
<proteinExistence type="predicted"/>
<keyword evidence="3" id="KW-1185">Reference proteome</keyword>
<gene>
    <name evidence="2" type="ORF">MMAN_19730</name>
</gene>
<evidence type="ECO:0000313" key="3">
    <source>
        <dbReference type="Proteomes" id="UP000465812"/>
    </source>
</evidence>
<dbReference type="EMBL" id="AP022590">
    <property type="protein sequence ID" value="BBY37839.1"/>
    <property type="molecule type" value="Genomic_DNA"/>
</dbReference>
<dbReference type="Proteomes" id="UP000465812">
    <property type="component" value="Chromosome"/>
</dbReference>
<protein>
    <recommendedName>
        <fullName evidence="1">ApeA N-terminal domain-containing protein</fullName>
    </recommendedName>
</protein>
<dbReference type="InterPro" id="IPR041223">
    <property type="entry name" value="ApeA_NTD"/>
</dbReference>
<sequence>MDDRLQELMDGTTGHFWTKIDEVLNLAEAANGHVELKDDDLLHIETLTSLDFMRSVHALSSTAGREIPSTIYGATKPAAAVFYDLAGYSSNRVIGGARASSAVYRARAVLCGVNLRNIASDKLTRMLVTIPNVMNWAGIGGVVAKIGKDDIGRSKSIDATARQANKRIAPKRHGITLSFSSHWSVQGPDDVRLLKNPLAVVTESDKPKAWWDLLEPILAVQDLINMAYQGFVVADDATADIDVKEEDPYRRSPELWLSRMMTVPAGSKVPKSMTEFPVFNLPQIGGIRGVDGWIELTRKYGRATGPISKIYRFGSGLAAETRCMEIAAAIDYWSEIHRRAGLAWAHKSKGTLTEVLAKFAGSAFEEFVGDIKVWSKIFRHTNNQIKHEPVFSYDPDDVFTIARSAEILLQSALLNRIARNKKMTDIVCDSHRNYNVGVDVRKIVERGHL</sequence>